<dbReference type="PROSITE" id="PS51375">
    <property type="entry name" value="PPR"/>
    <property type="match status" value="7"/>
</dbReference>
<dbReference type="CDD" id="cd00200">
    <property type="entry name" value="WD40"/>
    <property type="match status" value="1"/>
</dbReference>
<dbReference type="EMBL" id="JAGKQH010000014">
    <property type="protein sequence ID" value="KAG6581658.1"/>
    <property type="molecule type" value="Genomic_DNA"/>
</dbReference>
<evidence type="ECO:0000256" key="6">
    <source>
        <dbReference type="PROSITE-ProRule" id="PRU00708"/>
    </source>
</evidence>
<dbReference type="PROSITE" id="PS00678">
    <property type="entry name" value="WD_REPEATS_1"/>
    <property type="match status" value="2"/>
</dbReference>
<keyword evidence="2" id="KW-0963">Cytoplasm</keyword>
<feature type="repeat" description="PPR" evidence="6">
    <location>
        <begin position="417"/>
        <end position="451"/>
    </location>
</feature>
<feature type="repeat" description="WD" evidence="5">
    <location>
        <begin position="823"/>
        <end position="864"/>
    </location>
</feature>
<evidence type="ECO:0000256" key="2">
    <source>
        <dbReference type="ARBA" id="ARBA00022490"/>
    </source>
</evidence>
<protein>
    <submittedName>
        <fullName evidence="8">Pentatricopeptide repeat-containing protein, chloroplastic</fullName>
    </submittedName>
</protein>
<dbReference type="Pfam" id="PF00400">
    <property type="entry name" value="WD40"/>
    <property type="match status" value="8"/>
</dbReference>
<keyword evidence="9" id="KW-1185">Reference proteome</keyword>
<feature type="repeat" description="WD" evidence="5">
    <location>
        <begin position="1035"/>
        <end position="1072"/>
    </location>
</feature>
<feature type="repeat" description="WD" evidence="5">
    <location>
        <begin position="993"/>
        <end position="1034"/>
    </location>
</feature>
<dbReference type="SMART" id="SM00320">
    <property type="entry name" value="WD40"/>
    <property type="match status" value="8"/>
</dbReference>
<dbReference type="AlphaFoldDB" id="A0AAV6MIN7"/>
<feature type="repeat" description="WD" evidence="5">
    <location>
        <begin position="865"/>
        <end position="906"/>
    </location>
</feature>
<proteinExistence type="predicted"/>
<comment type="caution">
    <text evidence="8">The sequence shown here is derived from an EMBL/GenBank/DDBJ whole genome shotgun (WGS) entry which is preliminary data.</text>
</comment>
<dbReference type="InterPro" id="IPR051179">
    <property type="entry name" value="WD_repeat_multifunction"/>
</dbReference>
<evidence type="ECO:0000256" key="5">
    <source>
        <dbReference type="PROSITE-ProRule" id="PRU00221"/>
    </source>
</evidence>
<evidence type="ECO:0000256" key="3">
    <source>
        <dbReference type="ARBA" id="ARBA00022574"/>
    </source>
</evidence>
<feature type="repeat" description="WD" evidence="5">
    <location>
        <begin position="781"/>
        <end position="822"/>
    </location>
</feature>
<dbReference type="PROSITE" id="PS50082">
    <property type="entry name" value="WD_REPEATS_2"/>
    <property type="match status" value="8"/>
</dbReference>
<feature type="non-terminal residue" evidence="8">
    <location>
        <position position="1"/>
    </location>
</feature>
<evidence type="ECO:0000256" key="1">
    <source>
        <dbReference type="ARBA" id="ARBA00004496"/>
    </source>
</evidence>
<comment type="subcellular location">
    <subcellularLocation>
        <location evidence="1">Cytoplasm</location>
    </subcellularLocation>
</comment>
<dbReference type="GO" id="GO:0005737">
    <property type="term" value="C:cytoplasm"/>
    <property type="evidence" value="ECO:0007669"/>
    <property type="project" value="UniProtKB-SubCell"/>
</dbReference>
<dbReference type="InterPro" id="IPR002885">
    <property type="entry name" value="PPR_rpt"/>
</dbReference>
<keyword evidence="3 5" id="KW-0853">WD repeat</keyword>
<dbReference type="Pfam" id="PF01535">
    <property type="entry name" value="PPR"/>
    <property type="match status" value="1"/>
</dbReference>
<dbReference type="PANTHER" id="PTHR19857">
    <property type="entry name" value="MITOCHONDRIAL DIVISION PROTEIN 1-RELATED"/>
    <property type="match status" value="1"/>
</dbReference>
<gene>
    <name evidence="8" type="ORF">SDJN03_21660</name>
</gene>
<feature type="repeat" description="WD" evidence="5">
    <location>
        <begin position="738"/>
        <end position="780"/>
    </location>
</feature>
<evidence type="ECO:0000256" key="4">
    <source>
        <dbReference type="ARBA" id="ARBA00022737"/>
    </source>
</evidence>
<keyword evidence="4" id="KW-0677">Repeat</keyword>
<dbReference type="NCBIfam" id="TIGR00756">
    <property type="entry name" value="PPR"/>
    <property type="match status" value="6"/>
</dbReference>
<feature type="repeat" description="WD" evidence="5">
    <location>
        <begin position="910"/>
        <end position="951"/>
    </location>
</feature>
<dbReference type="PROSITE" id="PS50294">
    <property type="entry name" value="WD_REPEATS_REGION"/>
    <property type="match status" value="6"/>
</dbReference>
<feature type="repeat" description="PPR" evidence="6">
    <location>
        <begin position="277"/>
        <end position="311"/>
    </location>
</feature>
<reference evidence="8 9" key="1">
    <citation type="journal article" date="2021" name="Hortic Res">
        <title>The domestication of Cucurbita argyrosperma as revealed by the genome of its wild relative.</title>
        <authorList>
            <person name="Barrera-Redondo J."/>
            <person name="Sanchez-de la Vega G."/>
            <person name="Aguirre-Liguori J.A."/>
            <person name="Castellanos-Morales G."/>
            <person name="Gutierrez-Guerrero Y.T."/>
            <person name="Aguirre-Dugua X."/>
            <person name="Aguirre-Planter E."/>
            <person name="Tenaillon M.I."/>
            <person name="Lira-Saade R."/>
            <person name="Eguiarte L.E."/>
        </authorList>
    </citation>
    <scope>NUCLEOTIDE SEQUENCE [LARGE SCALE GENOMIC DNA]</scope>
    <source>
        <strain evidence="8">JBR-2021</strain>
    </source>
</reference>
<feature type="repeat" description="PPR" evidence="6">
    <location>
        <begin position="242"/>
        <end position="276"/>
    </location>
</feature>
<feature type="repeat" description="WD" evidence="5">
    <location>
        <begin position="952"/>
        <end position="993"/>
    </location>
</feature>
<evidence type="ECO:0000313" key="9">
    <source>
        <dbReference type="Proteomes" id="UP000685013"/>
    </source>
</evidence>
<feature type="repeat" description="PPR" evidence="6">
    <location>
        <begin position="171"/>
        <end position="205"/>
    </location>
</feature>
<accession>A0AAV6MIN7</accession>
<dbReference type="FunFam" id="2.130.10.10:FF:000074">
    <property type="entry name" value="Angio-associated migratory cell protein-like protein"/>
    <property type="match status" value="1"/>
</dbReference>
<dbReference type="Proteomes" id="UP000685013">
    <property type="component" value="Chromosome 14"/>
</dbReference>
<name>A0AAV6MIN7_9ROSI</name>
<evidence type="ECO:0000256" key="7">
    <source>
        <dbReference type="SAM" id="MobiDB-lite"/>
    </source>
</evidence>
<dbReference type="InterPro" id="IPR019775">
    <property type="entry name" value="WD40_repeat_CS"/>
</dbReference>
<feature type="repeat" description="PPR" evidence="6">
    <location>
        <begin position="347"/>
        <end position="381"/>
    </location>
</feature>
<organism evidence="8 9">
    <name type="scientific">Cucurbita argyrosperma subsp. sororia</name>
    <dbReference type="NCBI Taxonomy" id="37648"/>
    <lineage>
        <taxon>Eukaryota</taxon>
        <taxon>Viridiplantae</taxon>
        <taxon>Streptophyta</taxon>
        <taxon>Embryophyta</taxon>
        <taxon>Tracheophyta</taxon>
        <taxon>Spermatophyta</taxon>
        <taxon>Magnoliopsida</taxon>
        <taxon>eudicotyledons</taxon>
        <taxon>Gunneridae</taxon>
        <taxon>Pentapetalae</taxon>
        <taxon>rosids</taxon>
        <taxon>fabids</taxon>
        <taxon>Cucurbitales</taxon>
        <taxon>Cucurbitaceae</taxon>
        <taxon>Cucurbiteae</taxon>
        <taxon>Cucurbita</taxon>
    </lineage>
</organism>
<feature type="region of interest" description="Disordered" evidence="7">
    <location>
        <begin position="49"/>
        <end position="73"/>
    </location>
</feature>
<dbReference type="PANTHER" id="PTHR19857:SF8">
    <property type="entry name" value="ANGIO-ASSOCIATED MIGRATORY CELL PROTEIN"/>
    <property type="match status" value="1"/>
</dbReference>
<feature type="repeat" description="PPR" evidence="6">
    <location>
        <begin position="206"/>
        <end position="241"/>
    </location>
</feature>
<evidence type="ECO:0000313" key="8">
    <source>
        <dbReference type="EMBL" id="KAG6581658.1"/>
    </source>
</evidence>
<dbReference type="InterPro" id="IPR001680">
    <property type="entry name" value="WD40_rpt"/>
</dbReference>
<feature type="repeat" description="PPR" evidence="6">
    <location>
        <begin position="452"/>
        <end position="486"/>
    </location>
</feature>
<dbReference type="Pfam" id="PF13041">
    <property type="entry name" value="PPR_2"/>
    <property type="match status" value="4"/>
</dbReference>
<sequence length="1072" mass="119078">MELSVIGNGYHRHLLQTRLPTPSSVMASAPHSVPRLKNHRPNSIAVVPKQPQFLPDSPNGKLSNGGQRRHSKSYLERQSAIAQVKDCSELAPALARYGGLLKAQDLNVILRHFGMSSRWQDLSQLFEWMQQTGKTNVSSYSSYIKFMGRGLNPLKALEIYNNIQEVSIKNNIYICNSILNCLVRNGKFDTSVKLFHQMKNDGLCPDTVTYSTMLTGCIKVEDGYAKALELLKESQNNGLCMDSVSYGTLIAVCASHNRLEDAESFFNQMKNEGYSPNMFHYGSLLNAYSMSGDYKKADELIEDMKLKGLVPNKVILTTLLKVYVRGGLFEKSRKLLSELEALGYGENEMPYCLLMDGLSKAGAIREAKAVFDQMKEKNVKSDGYAHSIMISAFCRGGLLEEAKQLAKDFETTYDRYDIVILNTMLCAYCRAGEMESVMQMLRKMDELAISPDYNTFHILIKYFCKEKLYLLGCRTLEDMHRQGHQPDEELCSSLISSLGTIRAYSEAFSVYNILKYSKRTMCKALHEKILHILIAGRLLKDAYVVVKDNAGLISKPAIRKFAFKFMKFGNVNLINDVMKAIHCSGYKIDQDLFMMATSRFIELPEKKDLFIQLLQWMSAYCRHSVKAASSVQSYKISWEHLKEIIDLVLTLDFWLPFGHESVRTHANQSSNSNCSTAYRGMNAPASHEEEEDHGEVFLDESDIIQEVVIDDEDLPHAVDEEGSDDEFVDDADDSVHTFTGHTGEVYTVACSPIDAMLVATGGGDDKGFMWKIGRGDFAQELTGHKDSVSSLAFSADGQLLASGSFDGLIQIWDISSGNLKCTLEGPGGGIEWVRWHPRGHLVLAGSEDSTVWMWNADRGVYLNMFSGHGASVTCGDFTPDGKIICTGSDDATMRIWNPKSGENIHVVRGHPYHTEGLTALALSSDSTLALSGSNDGSVHIVNIATGKVVNSLVSHSDSIECIGLAPSSPWAATGGMDQKLIIWDLRQSSPRSICEHEDGVTCLTWIGTSRYVATGCVDGRVRIWDSLLGECVRTFTGHTDAIQSLSVSANHEYLVSVALDNTARVFEIAEYH</sequence>